<evidence type="ECO:0000313" key="5">
    <source>
        <dbReference type="EMBL" id="MCS5707488.1"/>
    </source>
</evidence>
<dbReference type="Gene3D" id="1.10.3680.10">
    <property type="entry name" value="TerB-like"/>
    <property type="match status" value="1"/>
</dbReference>
<dbReference type="NCBIfam" id="NF006948">
    <property type="entry name" value="PRK09430.1"/>
    <property type="match status" value="1"/>
</dbReference>
<dbReference type="InterPro" id="IPR007791">
    <property type="entry name" value="DjlA_N"/>
</dbReference>
<dbReference type="CDD" id="cd06257">
    <property type="entry name" value="DnaJ"/>
    <property type="match status" value="1"/>
</dbReference>
<name>A0A0Q9YTU9_9GAMM</name>
<dbReference type="InterPro" id="IPR036869">
    <property type="entry name" value="J_dom_sf"/>
</dbReference>
<gene>
    <name evidence="4" type="primary">djlA</name>
    <name evidence="5" type="ORF">CC99x_001075</name>
    <name evidence="4" type="ORF">CC99x_00503</name>
</gene>
<keyword evidence="6" id="KW-1185">Reference proteome</keyword>
<accession>A0A0Q9YTU9</accession>
<feature type="transmembrane region" description="Helical" evidence="2">
    <location>
        <begin position="7"/>
        <end position="32"/>
    </location>
</feature>
<dbReference type="PATRIC" id="fig|1590042.3.peg.521"/>
<keyword evidence="2" id="KW-0812">Transmembrane</keyword>
<dbReference type="InterPro" id="IPR050817">
    <property type="entry name" value="DjlA_DnaK_co-chaperone"/>
</dbReference>
<evidence type="ECO:0000313" key="6">
    <source>
        <dbReference type="Proteomes" id="UP000051494"/>
    </source>
</evidence>
<keyword evidence="1" id="KW-0143">Chaperone</keyword>
<dbReference type="Proteomes" id="UP000051494">
    <property type="component" value="Unassembled WGS sequence"/>
</dbReference>
<evidence type="ECO:0000313" key="4">
    <source>
        <dbReference type="EMBL" id="KRG19491.1"/>
    </source>
</evidence>
<reference evidence="5" key="2">
    <citation type="journal article" date="2016" name="Genome Announc.">
        <title>Draft Genome Sequences of Two Novel Amoeba-Resistant Intranuclear Bacteria, 'Candidatus Berkiella cookevillensis' and 'Candidatus Berkiella aquae'.</title>
        <authorList>
            <person name="Mehari Y.T."/>
            <person name="Arivett B.A."/>
            <person name="Farone A.L."/>
            <person name="Gunderson J.H."/>
            <person name="Farone M.B."/>
        </authorList>
    </citation>
    <scope>NUCLEOTIDE SEQUENCE</scope>
    <source>
        <strain evidence="5">CC99</strain>
    </source>
</reference>
<dbReference type="PRINTS" id="PR00625">
    <property type="entry name" value="JDOMAIN"/>
</dbReference>
<dbReference type="STRING" id="437022.CC99x_00503"/>
<evidence type="ECO:0000259" key="3">
    <source>
        <dbReference type="PROSITE" id="PS50076"/>
    </source>
</evidence>
<keyword evidence="2" id="KW-1133">Transmembrane helix</keyword>
<organism evidence="4">
    <name type="scientific">Candidatus Berkiella cookevillensis</name>
    <dbReference type="NCBI Taxonomy" id="437022"/>
    <lineage>
        <taxon>Bacteria</taxon>
        <taxon>Pseudomonadati</taxon>
        <taxon>Pseudomonadota</taxon>
        <taxon>Gammaproteobacteria</taxon>
        <taxon>Candidatus Berkiellales</taxon>
        <taxon>Candidatus Berkiellaceae</taxon>
        <taxon>Candidatus Berkiella</taxon>
    </lineage>
</organism>
<keyword evidence="2" id="KW-0472">Membrane</keyword>
<dbReference type="SUPFAM" id="SSF46565">
    <property type="entry name" value="Chaperone J-domain"/>
    <property type="match status" value="1"/>
</dbReference>
<evidence type="ECO:0000256" key="1">
    <source>
        <dbReference type="ARBA" id="ARBA00023186"/>
    </source>
</evidence>
<dbReference type="EMBL" id="LKHV02000001">
    <property type="protein sequence ID" value="MCS5707488.1"/>
    <property type="molecule type" value="Genomic_DNA"/>
</dbReference>
<dbReference type="Gene3D" id="1.10.287.110">
    <property type="entry name" value="DnaJ domain"/>
    <property type="match status" value="1"/>
</dbReference>
<dbReference type="OrthoDB" id="9782583at2"/>
<proteinExistence type="predicted"/>
<dbReference type="PROSITE" id="PS50076">
    <property type="entry name" value="DNAJ_2"/>
    <property type="match status" value="1"/>
</dbReference>
<dbReference type="SUPFAM" id="SSF158682">
    <property type="entry name" value="TerB-like"/>
    <property type="match status" value="1"/>
</dbReference>
<dbReference type="Pfam" id="PF00226">
    <property type="entry name" value="DnaJ"/>
    <property type="match status" value="1"/>
</dbReference>
<dbReference type="SMART" id="SM00271">
    <property type="entry name" value="DnaJ"/>
    <property type="match status" value="1"/>
</dbReference>
<dbReference type="AlphaFoldDB" id="A0A0Q9YTU9"/>
<dbReference type="PANTHER" id="PTHR24074">
    <property type="entry name" value="CO-CHAPERONE PROTEIN DJLA"/>
    <property type="match status" value="1"/>
</dbReference>
<dbReference type="Pfam" id="PF05099">
    <property type="entry name" value="TerB"/>
    <property type="match status" value="1"/>
</dbReference>
<dbReference type="CDD" id="cd07316">
    <property type="entry name" value="terB_like_DjlA"/>
    <property type="match status" value="1"/>
</dbReference>
<feature type="domain" description="J" evidence="3">
    <location>
        <begin position="195"/>
        <end position="261"/>
    </location>
</feature>
<dbReference type="EMBL" id="LKHV01000002">
    <property type="protein sequence ID" value="KRG19491.1"/>
    <property type="molecule type" value="Genomic_DNA"/>
</dbReference>
<reference evidence="4" key="1">
    <citation type="submission" date="2015-09" db="EMBL/GenBank/DDBJ databases">
        <title>Draft Genome Sequences of Two Novel Amoeba-resistant Intranuclear Bacteria, Candidatus Berkiella cookevillensis and Candidatus Berkiella aquae.</title>
        <authorList>
            <person name="Mehari Y.T."/>
            <person name="Arivett B.A."/>
            <person name="Farone A.L."/>
            <person name="Gunderson J.H."/>
            <person name="Farone M.B."/>
        </authorList>
    </citation>
    <scope>NUCLEOTIDE SEQUENCE [LARGE SCALE GENOMIC DNA]</scope>
    <source>
        <strain evidence="4">CC99</strain>
    </source>
</reference>
<sequence>MRIIGKLSGALIGGVVSGPIGAVLGLLLGHFFDLGRAENKAIQNDSRIRQSRKVFFQTTFAVMGYLAKVDGRVSEKEIAAAREVMRRLGLSEKQKLLAIEYFNFGKSTQFNFDRQIGLFFDYCGNNPYLVRLFVEIQIKNAAAEHFDNRYKQYALERICNRLKVPKDLIDSIKYQLNSERESVRAKRTPEDELSHAYLVLGISKDVDNAAVKKAYKKLVSQNHPDKLVAKGLPEEMIKLATEKMQSIQKAYELIAAVRGIK</sequence>
<comment type="caution">
    <text evidence="4">The sequence shown here is derived from an EMBL/GenBank/DDBJ whole genome shotgun (WGS) entry which is preliminary data.</text>
</comment>
<dbReference type="InterPro" id="IPR029024">
    <property type="entry name" value="TerB-like"/>
</dbReference>
<protein>
    <submittedName>
        <fullName evidence="5">Co-chaperone DjlA</fullName>
    </submittedName>
    <submittedName>
        <fullName evidence="4">DnaJ-like protein DjlA</fullName>
    </submittedName>
</protein>
<evidence type="ECO:0000256" key="2">
    <source>
        <dbReference type="SAM" id="Phobius"/>
    </source>
</evidence>
<reference evidence="5" key="3">
    <citation type="submission" date="2021-06" db="EMBL/GenBank/DDBJ databases">
        <title>Genomic Description and Analysis of Intracellular Bacteria, Candidatus Berkiella cookevillensis and Candidatus Berkiella aquae.</title>
        <authorList>
            <person name="Kidane D.T."/>
            <person name="Mehari Y.T."/>
            <person name="Rice F.C."/>
            <person name="Arivett B.A."/>
            <person name="Farone A.L."/>
            <person name="Berk S.G."/>
            <person name="Farone M.B."/>
        </authorList>
    </citation>
    <scope>NUCLEOTIDE SEQUENCE</scope>
    <source>
        <strain evidence="5">CC99</strain>
    </source>
</reference>
<dbReference type="RefSeq" id="WP_057623333.1">
    <property type="nucleotide sequence ID" value="NZ_LKHV02000001.1"/>
</dbReference>
<dbReference type="InterPro" id="IPR001623">
    <property type="entry name" value="DnaJ_domain"/>
</dbReference>